<feature type="compositionally biased region" description="Basic and acidic residues" evidence="7">
    <location>
        <begin position="693"/>
        <end position="711"/>
    </location>
</feature>
<comment type="similarity">
    <text evidence="6">Belongs to the YccS/YhfK family.</text>
</comment>
<dbReference type="RefSeq" id="WP_184907147.1">
    <property type="nucleotide sequence ID" value="NZ_JACHMS010000001.1"/>
</dbReference>
<organism evidence="10 11">
    <name type="scientific">Streptomyces luteogriseus</name>
    <dbReference type="NCBI Taxonomy" id="68233"/>
    <lineage>
        <taxon>Bacteria</taxon>
        <taxon>Bacillati</taxon>
        <taxon>Actinomycetota</taxon>
        <taxon>Actinomycetes</taxon>
        <taxon>Kitasatosporales</taxon>
        <taxon>Streptomycetaceae</taxon>
        <taxon>Streptomyces</taxon>
    </lineage>
</organism>
<dbReference type="AlphaFoldDB" id="A0A7W7GF20"/>
<protein>
    <submittedName>
        <fullName evidence="10">Putative membrane protein YccC</fullName>
    </submittedName>
</protein>
<dbReference type="EMBL" id="JACHMS010000001">
    <property type="protein sequence ID" value="MBB4710644.1"/>
    <property type="molecule type" value="Genomic_DNA"/>
</dbReference>
<evidence type="ECO:0000313" key="10">
    <source>
        <dbReference type="EMBL" id="MBB4710644.1"/>
    </source>
</evidence>
<keyword evidence="11" id="KW-1185">Reference proteome</keyword>
<evidence type="ECO:0000259" key="9">
    <source>
        <dbReference type="Pfam" id="PF13515"/>
    </source>
</evidence>
<evidence type="ECO:0000256" key="1">
    <source>
        <dbReference type="ARBA" id="ARBA00004651"/>
    </source>
</evidence>
<evidence type="ECO:0000313" key="11">
    <source>
        <dbReference type="Proteomes" id="UP000565089"/>
    </source>
</evidence>
<evidence type="ECO:0000256" key="8">
    <source>
        <dbReference type="SAM" id="Phobius"/>
    </source>
</evidence>
<dbReference type="GO" id="GO:0005886">
    <property type="term" value="C:plasma membrane"/>
    <property type="evidence" value="ECO:0007669"/>
    <property type="project" value="UniProtKB-SubCell"/>
</dbReference>
<proteinExistence type="inferred from homology"/>
<feature type="domain" description="Integral membrane bound transporter" evidence="9">
    <location>
        <begin position="387"/>
        <end position="510"/>
    </location>
</feature>
<keyword evidence="5 8" id="KW-0472">Membrane</keyword>
<comment type="subcellular location">
    <subcellularLocation>
        <location evidence="1">Cell membrane</location>
        <topology evidence="1">Multi-pass membrane protein</topology>
    </subcellularLocation>
</comment>
<evidence type="ECO:0000256" key="7">
    <source>
        <dbReference type="SAM" id="MobiDB-lite"/>
    </source>
</evidence>
<sequence length="725" mass="77118">MTWLRTFGEVVRSGLTVEETRLEPLLALRTAAGVALVIGPALWLVSPAYAASAALGAYSAGAATFQRTWRPRKVIALGAGAGLALSTFVGYLAAGRLVTFLPLLAVWAFAAGMAWSLGSTAGIVAATTVGSMLVTITLPTSVGRALEHAGVIALGGVAQAVLILLFPIRRWGAHRDALADALAAVADYARRLRHDPTARFDPEPLMTARDAAAVTPSQARTRPPVLHGPRGLAERILPVVAALADPDVGAPAEGPGRDRARELLGAAADVLDAAARSIRRGTPAEVPPESADVLLRVDEAGEVLEGPARHAAERLVKLLVEALEIAGSGGARDKTPTPPGPASAQFLVRPTMFRLFPVVVRAVRRELRRDSPVFRHAVRLAAVATLGYLIASRLPLEHGYWAPIASVMVMRPDFHRTYARAVGRLAGTLAGVALATGMVRALGPDAHVFGALAVVSAALSYTLLRTGYAYSQCFTAAYVVFLLGMGGQAWEQTVPERVVLTLLGGALAMLAYVVFPAWETPRLPGRLADWLAANGRYAAAVLRSYAEPTQEHRADMRRALLASREARAAWQEAYDQAKQEPVGPRGLTSREAEEAQEALKGLDRAAMLMESHVPRADSRFAPEAERFAEALEADTARAAVDVREHRNPDWGRVEEVLHAWEGAAGDRSPVLRRGAELQKRALEDLAAAVSRTPLERDVSSAREEQRVRAAVDGEGDGSGPVHRGG</sequence>
<name>A0A7W7GF20_9ACTN</name>
<dbReference type="Proteomes" id="UP000565089">
    <property type="component" value="Unassembled WGS sequence"/>
</dbReference>
<accession>A0A7W7GF20</accession>
<feature type="transmembrane region" description="Helical" evidence="8">
    <location>
        <begin position="148"/>
        <end position="168"/>
    </location>
</feature>
<keyword evidence="4 8" id="KW-1133">Transmembrane helix</keyword>
<keyword evidence="2" id="KW-1003">Cell membrane</keyword>
<comment type="caution">
    <text evidence="10">The sequence shown here is derived from an EMBL/GenBank/DDBJ whole genome shotgun (WGS) entry which is preliminary data.</text>
</comment>
<feature type="transmembrane region" description="Helical" evidence="8">
    <location>
        <begin position="498"/>
        <end position="518"/>
    </location>
</feature>
<gene>
    <name evidence="10" type="ORF">BJ965_000526</name>
</gene>
<feature type="transmembrane region" description="Helical" evidence="8">
    <location>
        <begin position="469"/>
        <end position="486"/>
    </location>
</feature>
<dbReference type="InterPro" id="IPR049453">
    <property type="entry name" value="Memb_transporter_dom"/>
</dbReference>
<feature type="transmembrane region" description="Helical" evidence="8">
    <location>
        <begin position="100"/>
        <end position="117"/>
    </location>
</feature>
<dbReference type="Pfam" id="PF13515">
    <property type="entry name" value="FUSC_2"/>
    <property type="match status" value="1"/>
</dbReference>
<feature type="region of interest" description="Disordered" evidence="7">
    <location>
        <begin position="692"/>
        <end position="725"/>
    </location>
</feature>
<evidence type="ECO:0000256" key="4">
    <source>
        <dbReference type="ARBA" id="ARBA00022989"/>
    </source>
</evidence>
<feature type="transmembrane region" description="Helical" evidence="8">
    <location>
        <begin position="74"/>
        <end position="94"/>
    </location>
</feature>
<feature type="compositionally biased region" description="Gly residues" evidence="7">
    <location>
        <begin position="716"/>
        <end position="725"/>
    </location>
</feature>
<evidence type="ECO:0000256" key="3">
    <source>
        <dbReference type="ARBA" id="ARBA00022692"/>
    </source>
</evidence>
<evidence type="ECO:0000256" key="6">
    <source>
        <dbReference type="ARBA" id="ARBA00043993"/>
    </source>
</evidence>
<evidence type="ECO:0000256" key="5">
    <source>
        <dbReference type="ARBA" id="ARBA00023136"/>
    </source>
</evidence>
<evidence type="ECO:0000256" key="2">
    <source>
        <dbReference type="ARBA" id="ARBA00022475"/>
    </source>
</evidence>
<dbReference type="PANTHER" id="PTHR30509">
    <property type="entry name" value="P-HYDROXYBENZOIC ACID EFFLUX PUMP SUBUNIT-RELATED"/>
    <property type="match status" value="1"/>
</dbReference>
<reference evidence="10 11" key="1">
    <citation type="submission" date="2020-08" db="EMBL/GenBank/DDBJ databases">
        <title>Sequencing the genomes of 1000 actinobacteria strains.</title>
        <authorList>
            <person name="Klenk H.-P."/>
        </authorList>
    </citation>
    <scope>NUCLEOTIDE SEQUENCE [LARGE SCALE GENOMIC DNA]</scope>
    <source>
        <strain evidence="10 11">DSM 40483</strain>
    </source>
</reference>
<dbReference type="PANTHER" id="PTHR30509:SF8">
    <property type="entry name" value="INNER MEMBRANE PROTEIN YCCS"/>
    <property type="match status" value="1"/>
</dbReference>
<feature type="transmembrane region" description="Helical" evidence="8">
    <location>
        <begin position="26"/>
        <end position="45"/>
    </location>
</feature>
<feature type="transmembrane region" description="Helical" evidence="8">
    <location>
        <begin position="418"/>
        <end position="439"/>
    </location>
</feature>
<dbReference type="GeneID" id="95792577"/>
<keyword evidence="3 8" id="KW-0812">Transmembrane</keyword>